<dbReference type="InParanoid" id="G0NXL4"/>
<dbReference type="GO" id="GO:0003677">
    <property type="term" value="F:DNA binding"/>
    <property type="evidence" value="ECO:0007669"/>
    <property type="project" value="InterPro"/>
</dbReference>
<accession>G0NXL4</accession>
<evidence type="ECO:0000256" key="1">
    <source>
        <dbReference type="SAM" id="Coils"/>
    </source>
</evidence>
<dbReference type="Proteomes" id="UP000008068">
    <property type="component" value="Unassembled WGS sequence"/>
</dbReference>
<feature type="coiled-coil region" evidence="1">
    <location>
        <begin position="57"/>
        <end position="140"/>
    </location>
</feature>
<organism evidence="4">
    <name type="scientific">Caenorhabditis brenneri</name>
    <name type="common">Nematode worm</name>
    <dbReference type="NCBI Taxonomy" id="135651"/>
    <lineage>
        <taxon>Eukaryota</taxon>
        <taxon>Metazoa</taxon>
        <taxon>Ecdysozoa</taxon>
        <taxon>Nematoda</taxon>
        <taxon>Chromadorea</taxon>
        <taxon>Rhabditida</taxon>
        <taxon>Rhabditina</taxon>
        <taxon>Rhabditomorpha</taxon>
        <taxon>Rhabditoidea</taxon>
        <taxon>Rhabditidae</taxon>
        <taxon>Peloderinae</taxon>
        <taxon>Caenorhabditis</taxon>
    </lineage>
</organism>
<keyword evidence="4" id="KW-1185">Reference proteome</keyword>
<feature type="coiled-coil region" evidence="1">
    <location>
        <begin position="171"/>
        <end position="282"/>
    </location>
</feature>
<dbReference type="Pfam" id="PF02178">
    <property type="entry name" value="AT_hook"/>
    <property type="match status" value="2"/>
</dbReference>
<keyword evidence="1" id="KW-0175">Coiled coil</keyword>
<sequence>MSGIGDHQQANATNNVTQILLNHQHPIMSGSQDHQQSSGSSNVIHTCRLVVTLYRRNEILTEERNAARALFEKSQDEIRGLKTQLRESEMLRTQSHNSFMLLFNSHLIVDEKLKLSENMVKNLETLLEMSKAKTRALENLEFKAFEDLKACKSQFEEFETQTQNTFHLLEKKSSEAHLQVLAQQARCLEAEAKTQAQEKELARCDEEFKALKSELHEAKTVAAREQVKVEIQLEQSQEEVRQLREETLVLVQNQLDRSQEKVISLEGVISELKKKLDEKEVQVVQAPRKRGRPPKAQTALNDAKKQEVQVVQAPRKRGRPSKAQTALNDAKKIKAN</sequence>
<evidence type="ECO:0000313" key="4">
    <source>
        <dbReference type="Proteomes" id="UP000008068"/>
    </source>
</evidence>
<dbReference type="SMART" id="SM00384">
    <property type="entry name" value="AT_hook"/>
    <property type="match status" value="2"/>
</dbReference>
<protein>
    <submittedName>
        <fullName evidence="3">Uncharacterized protein</fullName>
    </submittedName>
</protein>
<proteinExistence type="predicted"/>
<reference evidence="4" key="1">
    <citation type="submission" date="2011-07" db="EMBL/GenBank/DDBJ databases">
        <authorList>
            <consortium name="Caenorhabditis brenneri Sequencing and Analysis Consortium"/>
            <person name="Wilson R.K."/>
        </authorList>
    </citation>
    <scope>NUCLEOTIDE SEQUENCE [LARGE SCALE GENOMIC DNA]</scope>
    <source>
        <strain evidence="4">PB2801</strain>
    </source>
</reference>
<gene>
    <name evidence="3" type="ORF">CAEBREN_20427</name>
</gene>
<dbReference type="AlphaFoldDB" id="G0NXL4"/>
<feature type="region of interest" description="Disordered" evidence="2">
    <location>
        <begin position="283"/>
        <end position="336"/>
    </location>
</feature>
<name>G0NXL4_CAEBE</name>
<dbReference type="EMBL" id="GL379973">
    <property type="protein sequence ID" value="EGT39587.1"/>
    <property type="molecule type" value="Genomic_DNA"/>
</dbReference>
<evidence type="ECO:0000313" key="3">
    <source>
        <dbReference type="EMBL" id="EGT39587.1"/>
    </source>
</evidence>
<dbReference type="HOGENOM" id="CLU_826979_0_0_1"/>
<evidence type="ECO:0000256" key="2">
    <source>
        <dbReference type="SAM" id="MobiDB-lite"/>
    </source>
</evidence>
<dbReference type="OMA" id="AQYENSE"/>
<dbReference type="InterPro" id="IPR017956">
    <property type="entry name" value="AT_hook_DNA-bd_motif"/>
</dbReference>